<comment type="caution">
    <text evidence="1">The sequence shown here is derived from an EMBL/GenBank/DDBJ whole genome shotgun (WGS) entry which is preliminary data.</text>
</comment>
<keyword evidence="2" id="KW-1185">Reference proteome</keyword>
<organism evidence="1 2">
    <name type="scientific">Seminavis robusta</name>
    <dbReference type="NCBI Taxonomy" id="568900"/>
    <lineage>
        <taxon>Eukaryota</taxon>
        <taxon>Sar</taxon>
        <taxon>Stramenopiles</taxon>
        <taxon>Ochrophyta</taxon>
        <taxon>Bacillariophyta</taxon>
        <taxon>Bacillariophyceae</taxon>
        <taxon>Bacillariophycidae</taxon>
        <taxon>Naviculales</taxon>
        <taxon>Naviculaceae</taxon>
        <taxon>Seminavis</taxon>
    </lineage>
</organism>
<evidence type="ECO:0000313" key="1">
    <source>
        <dbReference type="EMBL" id="CAB9502645.1"/>
    </source>
</evidence>
<dbReference type="AlphaFoldDB" id="A0A9N8H7X6"/>
<sequence>MTTKNNSTTTFHQLCSSYLEDYFAKNPLTKAFELEDFTAPEDGLLTSILKPGTGIPKNPFVKKKTKPSLLLHGLQNTNCKNSEVYKFIDDTKDVCSGLYGTSGAGKTRSIYEYLSHSFGLYFVANTTYDPGSKDLSMLIEAYDGHRTKNHFLSEIGYSSSFDDEDSSTDVVAARKQKLKVVRSQNNYKELDRHIQVMISVRSLVFMAVKTELEKE</sequence>
<dbReference type="OrthoDB" id="2393824at2759"/>
<evidence type="ECO:0000313" key="2">
    <source>
        <dbReference type="Proteomes" id="UP001153069"/>
    </source>
</evidence>
<protein>
    <submittedName>
        <fullName evidence="1">Uncharacterized protein</fullName>
    </submittedName>
</protein>
<gene>
    <name evidence="1" type="ORF">SEMRO_142_G066220.1</name>
</gene>
<reference evidence="1" key="1">
    <citation type="submission" date="2020-06" db="EMBL/GenBank/DDBJ databases">
        <authorList>
            <consortium name="Plant Systems Biology data submission"/>
        </authorList>
    </citation>
    <scope>NUCLEOTIDE SEQUENCE</scope>
    <source>
        <strain evidence="1">D6</strain>
    </source>
</reference>
<name>A0A9N8H7X6_9STRA</name>
<proteinExistence type="predicted"/>
<accession>A0A9N8H7X6</accession>
<dbReference type="Proteomes" id="UP001153069">
    <property type="component" value="Unassembled WGS sequence"/>
</dbReference>
<dbReference type="EMBL" id="CAICTM010000141">
    <property type="protein sequence ID" value="CAB9502645.1"/>
    <property type="molecule type" value="Genomic_DNA"/>
</dbReference>